<comment type="caution">
    <text evidence="1">The sequence shown here is derived from an EMBL/GenBank/DDBJ whole genome shotgun (WGS) entry which is preliminary data.</text>
</comment>
<dbReference type="SUPFAM" id="SSF50969">
    <property type="entry name" value="YVTN repeat-like/Quinoprotein amine dehydrogenase"/>
    <property type="match status" value="1"/>
</dbReference>
<proteinExistence type="predicted"/>
<evidence type="ECO:0000313" key="2">
    <source>
        <dbReference type="Proteomes" id="UP000324143"/>
    </source>
</evidence>
<evidence type="ECO:0000313" key="1">
    <source>
        <dbReference type="EMBL" id="TYB30513.1"/>
    </source>
</evidence>
<sequence length="264" mass="31062">MDIMSLNGFSIKNNKIYTYDSNLKRISIFNFNGKNLDVINLNNYISDLSISKNKIFITGFIKTNLEVIDLKTGNQIKKIKYAEIEKLIDRGYGKMGPICYDKNSKKIYRGYWEEPYRIKIYNRDIKLKNVIKKDLDHNITEFERTENKGFIGKFLIKDLAIYKDYLVALEGSCGYIDDKKRKWRIDKFKINVFNKNTGKYIYEITNDKLSNLGAFINGIIDINNKYIIFELKQIKETNKLLDIKTDSALIFVENPLNNYEQKNN</sequence>
<dbReference type="EMBL" id="VSIX01000127">
    <property type="protein sequence ID" value="TYB30513.1"/>
    <property type="molecule type" value="Genomic_DNA"/>
</dbReference>
<dbReference type="InterPro" id="IPR011044">
    <property type="entry name" value="Quino_amine_DH_bsu"/>
</dbReference>
<dbReference type="Proteomes" id="UP000324143">
    <property type="component" value="Unassembled WGS sequence"/>
</dbReference>
<dbReference type="AlphaFoldDB" id="A0A5D0MFZ4"/>
<evidence type="ECO:0008006" key="3">
    <source>
        <dbReference type="Google" id="ProtNLM"/>
    </source>
</evidence>
<gene>
    <name evidence="1" type="ORF">FXF47_08845</name>
</gene>
<name>A0A5D0MFZ4_9BACT</name>
<keyword evidence="2" id="KW-1185">Reference proteome</keyword>
<organism evidence="1 2">
    <name type="scientific">Candidatus Mcinerneyibacterium aminivorans</name>
    <dbReference type="NCBI Taxonomy" id="2703815"/>
    <lineage>
        <taxon>Bacteria</taxon>
        <taxon>Candidatus Macinerneyibacteriota</taxon>
        <taxon>Candidatus Mcinerneyibacteria</taxon>
        <taxon>Candidatus Mcinerneyibacteriales</taxon>
        <taxon>Candidatus Mcinerneyibacteriaceae</taxon>
        <taxon>Candidatus Mcinerneyibacterium</taxon>
    </lineage>
</organism>
<protein>
    <recommendedName>
        <fullName evidence="3">6-bladed beta-propeller</fullName>
    </recommendedName>
</protein>
<accession>A0A5D0MFZ4</accession>
<reference evidence="1" key="1">
    <citation type="submission" date="2019-08" db="EMBL/GenBank/DDBJ databases">
        <title>Genomic characterization of a novel candidate phylum (ARYD3) from a high temperature, high salinity tertiary oil reservoir in north central Oklahoma, USA.</title>
        <authorList>
            <person name="Youssef N.H."/>
            <person name="Yadav A."/>
            <person name="Elshahed M.S."/>
        </authorList>
    </citation>
    <scope>NUCLEOTIDE SEQUENCE [LARGE SCALE GENOMIC DNA]</scope>
    <source>
        <strain evidence="1">ARYD3</strain>
    </source>
</reference>